<name>A0AAV7JV97_9METZ</name>
<dbReference type="Proteomes" id="UP001165289">
    <property type="component" value="Unassembled WGS sequence"/>
</dbReference>
<comment type="caution">
    <text evidence="2">The sequence shown here is derived from an EMBL/GenBank/DDBJ whole genome shotgun (WGS) entry which is preliminary data.</text>
</comment>
<evidence type="ECO:0000256" key="1">
    <source>
        <dbReference type="SAM" id="Coils"/>
    </source>
</evidence>
<keyword evidence="1" id="KW-0175">Coiled coil</keyword>
<gene>
    <name evidence="2" type="ORF">LOD99_4304</name>
</gene>
<protein>
    <submittedName>
        <fullName evidence="2">Uncharacterized protein</fullName>
    </submittedName>
</protein>
<organism evidence="2 3">
    <name type="scientific">Oopsacas minuta</name>
    <dbReference type="NCBI Taxonomy" id="111878"/>
    <lineage>
        <taxon>Eukaryota</taxon>
        <taxon>Metazoa</taxon>
        <taxon>Porifera</taxon>
        <taxon>Hexactinellida</taxon>
        <taxon>Hexasterophora</taxon>
        <taxon>Lyssacinosida</taxon>
        <taxon>Leucopsacidae</taxon>
        <taxon>Oopsacas</taxon>
    </lineage>
</organism>
<reference evidence="2 3" key="1">
    <citation type="journal article" date="2023" name="BMC Biol.">
        <title>The compact genome of the sponge Oopsacas minuta (Hexactinellida) is lacking key metazoan core genes.</title>
        <authorList>
            <person name="Santini S."/>
            <person name="Schenkelaars Q."/>
            <person name="Jourda C."/>
            <person name="Duchesne M."/>
            <person name="Belahbib H."/>
            <person name="Rocher C."/>
            <person name="Selva M."/>
            <person name="Riesgo A."/>
            <person name="Vervoort M."/>
            <person name="Leys S.P."/>
            <person name="Kodjabachian L."/>
            <person name="Le Bivic A."/>
            <person name="Borchiellini C."/>
            <person name="Claverie J.M."/>
            <person name="Renard E."/>
        </authorList>
    </citation>
    <scope>NUCLEOTIDE SEQUENCE [LARGE SCALE GENOMIC DNA]</scope>
    <source>
        <strain evidence="2">SPO-2</strain>
    </source>
</reference>
<sequence length="117" mass="13719">MSSLNLIKEILIPDWKEKIQNTDLAHVLDDSKLKLTSNAEIQKMLGNTFNAEVEAIILNRRIFVIKQLSYLSGKNETTFKIRRQKAIVKLQQKKLEWTIKKKLLEKEIKDLKLKLQC</sequence>
<accession>A0AAV7JV97</accession>
<evidence type="ECO:0000313" key="3">
    <source>
        <dbReference type="Proteomes" id="UP001165289"/>
    </source>
</evidence>
<feature type="coiled-coil region" evidence="1">
    <location>
        <begin position="87"/>
        <end position="114"/>
    </location>
</feature>
<keyword evidence="3" id="KW-1185">Reference proteome</keyword>
<dbReference type="AlphaFoldDB" id="A0AAV7JV97"/>
<dbReference type="EMBL" id="JAKMXF010000298">
    <property type="protein sequence ID" value="KAI6652519.1"/>
    <property type="molecule type" value="Genomic_DNA"/>
</dbReference>
<evidence type="ECO:0000313" key="2">
    <source>
        <dbReference type="EMBL" id="KAI6652519.1"/>
    </source>
</evidence>
<proteinExistence type="predicted"/>